<evidence type="ECO:0008006" key="4">
    <source>
        <dbReference type="Google" id="ProtNLM"/>
    </source>
</evidence>
<evidence type="ECO:0000313" key="3">
    <source>
        <dbReference type="Proteomes" id="UP000233618"/>
    </source>
</evidence>
<feature type="signal peptide" evidence="1">
    <location>
        <begin position="1"/>
        <end position="23"/>
    </location>
</feature>
<dbReference type="NCBIfam" id="TIGR04131">
    <property type="entry name" value="Bac_Flav_CTERM"/>
    <property type="match status" value="1"/>
</dbReference>
<protein>
    <recommendedName>
        <fullName evidence="4">Secretion system C-terminal sorting domain-containing protein</fullName>
    </recommendedName>
</protein>
<comment type="caution">
    <text evidence="2">The sequence shown here is derived from an EMBL/GenBank/DDBJ whole genome shotgun (WGS) entry which is preliminary data.</text>
</comment>
<dbReference type="RefSeq" id="WP_101309884.1">
    <property type="nucleotide sequence ID" value="NZ_MVDE01000014.1"/>
</dbReference>
<dbReference type="Proteomes" id="UP000233618">
    <property type="component" value="Unassembled WGS sequence"/>
</dbReference>
<dbReference type="Pfam" id="PF13585">
    <property type="entry name" value="CHU_C"/>
    <property type="match status" value="1"/>
</dbReference>
<proteinExistence type="predicted"/>
<dbReference type="Gene3D" id="2.60.40.740">
    <property type="match status" value="1"/>
</dbReference>
<keyword evidence="3" id="KW-1185">Reference proteome</keyword>
<dbReference type="Gene3D" id="2.60.40.10">
    <property type="entry name" value="Immunoglobulins"/>
    <property type="match status" value="2"/>
</dbReference>
<keyword evidence="1" id="KW-0732">Signal</keyword>
<dbReference type="InterPro" id="IPR026341">
    <property type="entry name" value="T9SS_type_B"/>
</dbReference>
<dbReference type="EMBL" id="MVDE01000014">
    <property type="protein sequence ID" value="PKQ66537.1"/>
    <property type="molecule type" value="Genomic_DNA"/>
</dbReference>
<dbReference type="Pfam" id="PF13573">
    <property type="entry name" value="SprB"/>
    <property type="match status" value="5"/>
</dbReference>
<feature type="chain" id="PRO_5014625923" description="Secretion system C-terminal sorting domain-containing protein" evidence="1">
    <location>
        <begin position="24"/>
        <end position="3176"/>
    </location>
</feature>
<dbReference type="InterPro" id="IPR025667">
    <property type="entry name" value="SprB_repeat"/>
</dbReference>
<evidence type="ECO:0000256" key="1">
    <source>
        <dbReference type="SAM" id="SignalP"/>
    </source>
</evidence>
<name>A0A2N3I8A1_9BACT</name>
<organism evidence="2 3">
    <name type="scientific">Labilibaculum manganireducens</name>
    <dbReference type="NCBI Taxonomy" id="1940525"/>
    <lineage>
        <taxon>Bacteria</taxon>
        <taxon>Pseudomonadati</taxon>
        <taxon>Bacteroidota</taxon>
        <taxon>Bacteroidia</taxon>
        <taxon>Marinilabiliales</taxon>
        <taxon>Marinifilaceae</taxon>
        <taxon>Labilibaculum</taxon>
    </lineage>
</organism>
<gene>
    <name evidence="2" type="ORF">BZG01_10960</name>
</gene>
<accession>A0A2N3I8A1</accession>
<evidence type="ECO:0000313" key="2">
    <source>
        <dbReference type="EMBL" id="PKQ66537.1"/>
    </source>
</evidence>
<dbReference type="InterPro" id="IPR013783">
    <property type="entry name" value="Ig-like_fold"/>
</dbReference>
<sequence length="3176" mass="343246">MKRNGASLLLILFLQLTYLSAEASDFYWIGGSGNFNDIEHWSDQPGGKVNPGALLPDKDDNVYFDEFSFPDPGAEVVITSVARCLNMYWGNVQNMPVLKTDNNIAHYLVIYGGVKFNTQMIIDLDRPLYFRANTLGNVIDFGGNSFNGDFYFDNNGGWRITSEMNLLDNTVYFNQGTLSIEAELTCGSLVAENPVSRELYLNSSIINLQKSGTSVLSVQTDNLNLYPGNSKIIVSSANSTIETTGTKRVDFYDVLFQVNNGAIESNVTLTSFNDITFELDGSLKGENDIQNLIFTAGHSYSIYDGTQNIKTKFEALGECYAYISITGDVLGGNISAELVNLNYLKVKNINASGNAVPFLANNSYNLGGNNASWNFVAPSSADYTWTGGAGDGMWGTPGNWNSGCVPSRNNNVIIPATFVVTINIPAECKALSINDNSTLQGAENIEIFGSLAAGNCTWNVAGETQFNGDNTNTIAINKNFVGSVSFIGDGDWTLTTNITVANNFELYKGSLHLNGNKLTVGQFISNSTYNRVLDMINSDIDLADGVSKAWNVSGSNFFLLSNNSEIRLLSDGAELYNNSSDFISYGKVTFNYPDGQVFLTNEGSAQPTFESLEFKGNAKLLGDHQFDQLIFTKGKSYLFNVGSKQKITKADGLIAHGTCSEYISFKGENGVAYFDCDVSSSDLFRLRIEDVNVIGGIGSLTANESIGISGYDGWVFPDDLTGGTVYWTGNLDNDWFKAGNWLGGCLPNRKDVVIFEDAKVLNSYEVNISKKGSSAECLDMIWTNANLMSFTGDQPICIFGSLDFSGMVNANYSYSGDFYFKSENPSNINTGTVDLLSDLVFEGTKQDDDSWLAGSWTLNSGLKTSGTILLENGDLNSNNQDIEAAGFISNFGVANTRSLTLGSSTFKLEQFEISPDGFTFDAGTSEIIFTAGGDLIVSKGAVPVTFYNVAFDDADGNAYIDTYSDDISFNNIVLNGNTYFRKKNVSEISFVAESIQLAVGKTYVFESSQTFVLGNVIANGACEGTIDITGSRADPAIFKAKTGATNITVNSVNILNVNAEPADAFVAKASINLGGADGWKFENEPAGTNLYWVGGTGNWDDPNHWSTVSGIKSGGCVPTAKDNVFFDDGSFTDTEQTVYTGASDIRCRTMDWTGSEAARPNFEMGATDISGVYIYGSLIFNSAVDINLSAVVNFYFRATELQEINTFGYVFPNIVEFDGNGGEWKLLDDMIMEGDCFIRYGKLVTDGFDLECKSITSIDPTDSVNSRGLDIRNSQVKITGREDVIGSSVYFNLADAYADLGFELLSDNSTITFTNNAKVSIIGAASHNINFNKIVFEDEGEFSAYDVSGFVPYIEYLQFKNNGKVTGNDKFGTVELGRGFEFQFQNGKTYEMDYLLAEGSCFAPISLHSTKDSKQTTILAANNVTGNFLELKDINGDGSKGATYTATNSFDLGNVTGWITDGAIAPIALYWVGKGTDDSWDNHENWSRTQDGSEEGCVPTLNDDVFFTANSFLGSKLVELSSAGKCHSMTWYDDVDPDANFSVDANLQIGGFMDLTENMSMSMRGVFEFIGDGLAGDKIVDFANKSMDGDVIFDGDAQSWVWNSSLITSGDLYLESGSVTTKGNYFTVGRFSSLSLGDPDAVRKFDMSGSIVTVISDQPTGWNMKMNTTGGLNFIAVNTKITFANGGGIYCETNTDVTFGFVDFMNNGIIRIKGAGQGFFGSVTFFEQGQIYGDNTFTNLEFTLGYENNTIESGKTITVIYDLKMEGVRCSYAFLKASTPGVKAFIYKPSGLFGKIYNASLTDIAGSSGSGGDHPVNYHFDDDNTTGFVLVPSVPGGDEDPPSFEGSFDQPREEWCSDVAVLDHVKGFPINSSTTFQWYYSADGTVGTYTALSGETNAVIEVTVSGFYKVEVIYGYNTVAKDGSLCKIESVIEVQLGTKSNVSLEITANNVKCFGQGNGRVVAKVANIQYPEYKFFWKDEAGIDFSASTSTNKTTWESTALNLTPGKYNITVADGKNCEFDTIVNIFDAYELLIDNIATKDLTCFTIPEGEILVAASGGTGNLSYFLDNVVQANENITGLYSGDYKVHVSDENLCLTPEQDITLNSNPEIVMLLHPDNLKCYNDNKGQFNPVITGGVPNYTYAWAGPAGFTASTENISGLSGGTYELTVTDAVNCPSVLSQELIEPQELIANELTIKAANCNGEESGEIFVEAAQGTPGYVYSLEEVEDSTIKYENTTGLFSDKAPKDYVLRIVDANSCVFEQNVTVAEPGEIGFLIEDIVLPTCKNTTDGIVRITPYGGNSGYRYSWSGPSDYRSYSQNIENVVAGDYSLLITDKNNCSSENGVDLNLGLSIQLGLVVEQHINVAGTKSGILSIETLEGTIPYSFTVTGPGGYSSVSPDNYDDNSFLIENLAGGVYTVVATDASGCSTVKKSIIIEEPGMAFAYIEERQAVGCAGSPVGELRAHAKGGNGTFTYAWSGPAGYSGTGETISGLAAGIYTVTATSVGQTATNTYELVAPDPLLASVANVENVSCNNAADGEIELDVNFGSANYTIAWTNGAGFLSSAKHILDLEPGTYDYAITSEYGCPPVLGSQAITEPTSLALTVTPIDISAVGLRDGEISATVTGGTPPYIFLISGPNGYSYAESSNVTGNISVNGLEMGVYDVVVLDANECRIEDAKKVHEPDKLLLFVTSNTDVTCPGGADGAVTVDVLGESDPKNLTYSWTGDNYFRSTDKDVSGLKAGTYTVTVYDSAGDPGYESQSLQVVVNEPDKLVAEFWKKDISCFGRTDGYINLHPKGGTPGYTYLWGGPGVSPTNEDQQGLSEGAYSVQVTDSKGCKSEITPIEIVEPKQIFVTVSGFLEPSCYGLEDGWIKLDISEGTEPYLVNWDNYGSITKDIFDIESGDYSYVVVDNNGCETSGSKLLNQPDTLIAEINDYQDILCYGTNSGSATVDITGGTPNYTIEWSDGQETDIASDLIVGTYDVKVVDKHGCSDIASMELVQPDELVLEAEASRPTTVDANDGSIRIDVTGGILDYTINWSDQDLNPYYGTSIEDLGRGTYIVSVIDKNNCQLDSTIVLEYLYENRITIPKAFTPNNDSYNDYWDIDRIEFVQNLKIVIYDRWGKAVYKFSGTGNQYRGEPWTGADGNTNLPIGSYYYAVELDDEKPILGTVTILR</sequence>
<reference evidence="2 3" key="1">
    <citation type="journal article" date="2017" name="Front. Microbiol.">
        <title>Labilibaculum manganireducens gen. nov., sp. nov. and Labilibaculum filiforme sp. nov., Novel Bacteroidetes Isolated from Subsurface Sediments of the Baltic Sea.</title>
        <authorList>
            <person name="Vandieken V."/>
            <person name="Marshall I.P."/>
            <person name="Niemann H."/>
            <person name="Engelen B."/>
            <person name="Cypionka H."/>
        </authorList>
    </citation>
    <scope>NUCLEOTIDE SEQUENCE [LARGE SCALE GENOMIC DNA]</scope>
    <source>
        <strain evidence="2 3">59.10-2M</strain>
    </source>
</reference>